<organism evidence="9 10">
    <name type="scientific">Ignisphaera aggregans</name>
    <dbReference type="NCBI Taxonomy" id="334771"/>
    <lineage>
        <taxon>Archaea</taxon>
        <taxon>Thermoproteota</taxon>
        <taxon>Thermoprotei</taxon>
        <taxon>Desulfurococcales</taxon>
        <taxon>Desulfurococcaceae</taxon>
        <taxon>Ignisphaera</taxon>
    </lineage>
</organism>
<keyword evidence="7" id="KW-0460">Magnesium</keyword>
<dbReference type="GO" id="GO:0006564">
    <property type="term" value="P:L-serine biosynthetic process"/>
    <property type="evidence" value="ECO:0007669"/>
    <property type="project" value="UniProtKB-KW"/>
</dbReference>
<evidence type="ECO:0000256" key="4">
    <source>
        <dbReference type="ARBA" id="ARBA00022605"/>
    </source>
</evidence>
<evidence type="ECO:0000313" key="10">
    <source>
        <dbReference type="Proteomes" id="UP000605805"/>
    </source>
</evidence>
<evidence type="ECO:0000256" key="8">
    <source>
        <dbReference type="ARBA" id="ARBA00023299"/>
    </source>
</evidence>
<dbReference type="Pfam" id="PF12710">
    <property type="entry name" value="HAD"/>
    <property type="match status" value="1"/>
</dbReference>
<proteinExistence type="predicted"/>
<keyword evidence="5" id="KW-0479">Metal-binding</keyword>
<dbReference type="GO" id="GO:0036424">
    <property type="term" value="F:L-phosphoserine phosphatase activity"/>
    <property type="evidence" value="ECO:0007669"/>
    <property type="project" value="TreeGrafter"/>
</dbReference>
<comment type="cofactor">
    <cofactor evidence="1">
        <name>Mg(2+)</name>
        <dbReference type="ChEBI" id="CHEBI:18420"/>
    </cofactor>
</comment>
<dbReference type="GO" id="GO:0000287">
    <property type="term" value="F:magnesium ion binding"/>
    <property type="evidence" value="ECO:0007669"/>
    <property type="project" value="TreeGrafter"/>
</dbReference>
<gene>
    <name evidence="9" type="ORF">EYH02_02000</name>
</gene>
<evidence type="ECO:0000313" key="9">
    <source>
        <dbReference type="EMBL" id="HIP56829.1"/>
    </source>
</evidence>
<name>A0A833DUE1_9CREN</name>
<protein>
    <recommendedName>
        <fullName evidence="3">phosphoserine phosphatase</fullName>
        <ecNumber evidence="3">3.1.3.3</ecNumber>
    </recommendedName>
</protein>
<evidence type="ECO:0000256" key="5">
    <source>
        <dbReference type="ARBA" id="ARBA00022723"/>
    </source>
</evidence>
<keyword evidence="4" id="KW-0028">Amino-acid biosynthesis</keyword>
<dbReference type="InterPro" id="IPR050582">
    <property type="entry name" value="HAD-like_SerB"/>
</dbReference>
<dbReference type="PANTHER" id="PTHR43344:SF2">
    <property type="entry name" value="PHOSPHOSERINE PHOSPHATASE"/>
    <property type="match status" value="1"/>
</dbReference>
<evidence type="ECO:0000256" key="2">
    <source>
        <dbReference type="ARBA" id="ARBA00005135"/>
    </source>
</evidence>
<dbReference type="InterPro" id="IPR023214">
    <property type="entry name" value="HAD_sf"/>
</dbReference>
<evidence type="ECO:0000256" key="6">
    <source>
        <dbReference type="ARBA" id="ARBA00022801"/>
    </source>
</evidence>
<reference evidence="9" key="1">
    <citation type="journal article" date="2020" name="ISME J.">
        <title>Gammaproteobacteria mediating utilization of methyl-, sulfur- and petroleum organic compounds in deep ocean hydrothermal plumes.</title>
        <authorList>
            <person name="Zhou Z."/>
            <person name="Liu Y."/>
            <person name="Pan J."/>
            <person name="Cron B.R."/>
            <person name="Toner B.M."/>
            <person name="Anantharaman K."/>
            <person name="Breier J.A."/>
            <person name="Dick G.J."/>
            <person name="Li M."/>
        </authorList>
    </citation>
    <scope>NUCLEOTIDE SEQUENCE</scope>
    <source>
        <strain evidence="9">SZUA-1435</strain>
    </source>
</reference>
<dbReference type="AlphaFoldDB" id="A0A833DUE1"/>
<dbReference type="PANTHER" id="PTHR43344">
    <property type="entry name" value="PHOSPHOSERINE PHOSPHATASE"/>
    <property type="match status" value="1"/>
</dbReference>
<dbReference type="Proteomes" id="UP000605805">
    <property type="component" value="Unassembled WGS sequence"/>
</dbReference>
<sequence>MRLLVVFDIDGTLTPIKSSWNFIHTVLSTKLRSEHYKSLFFNKELSYDEWVYLDLSLWKGLSYETFKKILYAIPWRRGIERLTKLVNNYRDVAKFIAITGGFSVLCERVMKELGFEWCIGTEIELDENNKLTGCARRYVGFRGKASTLQEYIEESHEKYLAIVSVGDDVNDVELFQQSDVSIAFCCEDSVGRYASIHVRSCNISKLVEVLESILKRLIMMRLTAL</sequence>
<dbReference type="GO" id="GO:0005737">
    <property type="term" value="C:cytoplasm"/>
    <property type="evidence" value="ECO:0007669"/>
    <property type="project" value="TreeGrafter"/>
</dbReference>
<dbReference type="Gene3D" id="3.40.50.1000">
    <property type="entry name" value="HAD superfamily/HAD-like"/>
    <property type="match status" value="1"/>
</dbReference>
<keyword evidence="8" id="KW-0718">Serine biosynthesis</keyword>
<evidence type="ECO:0000256" key="7">
    <source>
        <dbReference type="ARBA" id="ARBA00022842"/>
    </source>
</evidence>
<accession>A0A833DUE1</accession>
<dbReference type="NCBIfam" id="TIGR01488">
    <property type="entry name" value="HAD-SF-IB"/>
    <property type="match status" value="1"/>
</dbReference>
<keyword evidence="6" id="KW-0378">Hydrolase</keyword>
<comment type="caution">
    <text evidence="9">The sequence shown here is derived from an EMBL/GenBank/DDBJ whole genome shotgun (WGS) entry which is preliminary data.</text>
</comment>
<comment type="pathway">
    <text evidence="2">Amino-acid biosynthesis; L-serine biosynthesis; L-serine from 3-phospho-D-glycerate: step 3/3.</text>
</comment>
<dbReference type="EMBL" id="DQTV01000039">
    <property type="protein sequence ID" value="HIP56829.1"/>
    <property type="molecule type" value="Genomic_DNA"/>
</dbReference>
<dbReference type="SUPFAM" id="SSF56784">
    <property type="entry name" value="HAD-like"/>
    <property type="match status" value="1"/>
</dbReference>
<dbReference type="InterPro" id="IPR036412">
    <property type="entry name" value="HAD-like_sf"/>
</dbReference>
<dbReference type="EC" id="3.1.3.3" evidence="3"/>
<evidence type="ECO:0000256" key="3">
    <source>
        <dbReference type="ARBA" id="ARBA00012640"/>
    </source>
</evidence>
<evidence type="ECO:0000256" key="1">
    <source>
        <dbReference type="ARBA" id="ARBA00001946"/>
    </source>
</evidence>